<accession>A0A8J1XUH5</accession>
<comment type="caution">
    <text evidence="14">The sequence shown here is derived from an EMBL/GenBank/DDBJ whole genome shotgun (WGS) entry which is preliminary data.</text>
</comment>
<feature type="compositionally biased region" description="Polar residues" evidence="13">
    <location>
        <begin position="1888"/>
        <end position="1904"/>
    </location>
</feature>
<dbReference type="SMART" id="SM00248">
    <property type="entry name" value="ANK"/>
    <property type="match status" value="5"/>
</dbReference>
<dbReference type="SUPFAM" id="SSF56112">
    <property type="entry name" value="Protein kinase-like (PK-like)"/>
    <property type="match status" value="1"/>
</dbReference>
<dbReference type="InterPro" id="IPR008271">
    <property type="entry name" value="Ser/Thr_kinase_AS"/>
</dbReference>
<dbReference type="Proteomes" id="UP000749559">
    <property type="component" value="Unassembled WGS sequence"/>
</dbReference>
<evidence type="ECO:0000256" key="13">
    <source>
        <dbReference type="SAM" id="MobiDB-lite"/>
    </source>
</evidence>
<reference evidence="14" key="1">
    <citation type="submission" date="2022-03" db="EMBL/GenBank/DDBJ databases">
        <authorList>
            <person name="Martin C."/>
        </authorList>
    </citation>
    <scope>NUCLEOTIDE SEQUENCE</scope>
</reference>
<dbReference type="InterPro" id="IPR020859">
    <property type="entry name" value="ROC"/>
</dbReference>
<dbReference type="PANTHER" id="PTHR48056">
    <property type="entry name" value="LRR RECEPTOR-LIKE SERINE/THREONINE-PROTEIN KINASE-RELATED"/>
    <property type="match status" value="1"/>
</dbReference>
<evidence type="ECO:0000256" key="5">
    <source>
        <dbReference type="ARBA" id="ARBA00022679"/>
    </source>
</evidence>
<keyword evidence="4" id="KW-0433">Leucine-rich repeat</keyword>
<dbReference type="SMART" id="SM00364">
    <property type="entry name" value="LRR_BAC"/>
    <property type="match status" value="5"/>
</dbReference>
<evidence type="ECO:0000313" key="14">
    <source>
        <dbReference type="EMBL" id="CAH1797192.1"/>
    </source>
</evidence>
<comment type="catalytic activity">
    <reaction evidence="12">
        <text>L-seryl-[protein] + ATP = O-phospho-L-seryl-[protein] + ADP + H(+)</text>
        <dbReference type="Rhea" id="RHEA:17989"/>
        <dbReference type="Rhea" id="RHEA-COMP:9863"/>
        <dbReference type="Rhea" id="RHEA-COMP:11604"/>
        <dbReference type="ChEBI" id="CHEBI:15378"/>
        <dbReference type="ChEBI" id="CHEBI:29999"/>
        <dbReference type="ChEBI" id="CHEBI:30616"/>
        <dbReference type="ChEBI" id="CHEBI:83421"/>
        <dbReference type="ChEBI" id="CHEBI:456216"/>
        <dbReference type="EC" id="2.7.11.1"/>
    </reaction>
</comment>
<sequence>MDENHKETLAKLRGAVTKGDKHKLLEVLNEHKTHARIDDLLNPLKTGYYPFHEACKLGHEDVVILLMGYWDDIDMEKEGEGSPLKLAAANGHVEITDILLSQGAYVAEPSKDLDSPFYVATLFGHAHVLDILMDHAASLISTIENLKVLLYAACMSGLESMVNRWLNPQIDINDPIPYLLPSLPIELQEAVPLYAACKSNSIDVVKLLLYHGADITTAVIEKYPDIFSQIFDEEVTEHWKANNDGTTELHHRVSLTYNCLHGVHPTWLTRWSDTLTHLDLSHNSITTLPSAVPWELNRLQVMDVSFNRIEVCSVPDTIHCHCLADVKLNNNKFRTLPSKLFQIMALETLDASSNVLESLITNTSTDSDMELLDTFRQEGSRHARVSKGVLDQIWYASKLHTINLSKNNLRDLPAHIALLEGVCNLDLSENKFCKLPKPWDCRLLQLNLSNNFLDEFILEPEDKWSSSIRKLDIHGNRFQDIPPGVCGIVSLVDLNISHNNLKCLPMPESWRCKKLRHLNLSNNQLCNVSIPPPSKSPMTPFSKVKGFFQTAKPAIITEDEDLLVLPKFEDLHLLNLSNNHLLQVPPSICKLKYLETLNIKGNPHITELPKGLGNLKIYCHIKFDEGQATNIPKQLLQGNEMNRHRDILAFLCTQLRQSVPHHSMKLMVVGKEKRGKTSLLAALQGKPSPIYNVATNGIVVEEWKLLATQAKKSQKSKDLANLPDITFSTWDLAGQEEFYVTHQCFLSSNALYIAVWDLRLKDAGIDNLVPWLLNIQSRAPDSSVFIVGTYLDCIPPKEMPSLTKKIQARLKREFVKSGYPIMVGFQAVSCNPKCYKGIDELKEKIYDVACAMTNKNHSSEPLIGRQPLVAKYRWKSVPKSYLKLRDTVLSESSRRIHNEEPPVLNEEEFKALAHNTPGNDINSHEELMLAARFLHENGVLLHFNEELRGLNSLFFIDPCWFAEMLAKIITIDGVHTFVQGGILKKSDAAQHLFKDGRFPAKLLPQYVQLMERFDIALQLDADSLLIPSKLGGKPSIGSMSSVSDQEEKLLRIYKMAYIPSGFWSRLVTRLLFWVKNSKKFSKQSTFKKRSSTEKMKHLGLSKSWNQTLCRKPSDNRGFYLRQRTYTFWDKGLRVSHKDGYFTVEDLHCCPGDDINGIKITVSTNCDDFSPMGMIVDHIDTLIKEWYPGLDVRDCSGQMLVEKLVPCYMCTKLHPEWKLHQVELLDFTMCVLVLLEYDHMYCRMHPDTPVPLRHLIPDVMLHDLPKKFLLDVDKLDYRATDETCLGEGGEGGVYKGTYDKVTVAVKQYHSSNINSKLLDIIPQDYLQPSSDKSHKSVDSGRGSIDENAFESIENQLHMAKVIKCFNDLRQEVSLLGQLHHPCIVALVGVCIRPLCFALELAPLGSLRGILDKELNMLDTMKQLDNQREIIFNRTLTYKLILQLTSGLVYLHSQNVIYRDLKSDNILVCSLDENATVNVKISDYGISCFNTLQGVRGAEGTTGYQAPEVQPGMTYDSQVDIYSLGMVMYESLTGYRPYHNLDNVVEIRKATRDRARPSLQRDKVISSWVGLERLMEQCWSHDPEMRPSANDVYQTMRVPSFLCQTNVLPSAGVFSKVTCIYVPHMSQRQQVVLMWSGSEEMRTVYSVNLAQNNRVDQHTHPGAEAQCCHRVNNYIWLGTERCQIEILTILKDGSLKCAYEPLPVPSIPLDILHKETMDNDDRDKVFVSGADGTISIFIPSSQPVISHNVTLSQDIKHRKSRESTVIEGASRQLPKWRLFTTKNLCVELDVPHKSVKCMQLVENGSKLWVSFGGSVVVLDSDSLEHQATIDVSYKGTHIISQFLTYNGSVFCVCRRMKDIVQCQIDSCQAVCRFQCQDAHKGKVIAVPINTQNQQTSDISSPESQPDPNDGNHGDKSKASGYYTDTDSSNDDDFDSYDFITNASDEESFETYSRFHESPSQHQRLPVAMVTELKQDHSMSKVQKAIAKFNIENESERVEDELQSAHLRKQSIDPEVTMRCRKSNTIDGSVNRRADSRQALRVKPIKSMADKSDEVMDSLFMDLTHQDVMACVIVKDTLWVGRRFSNDILIVSLSNNQELGYKYGQVISTLTVQQIPGYTFSHVDKMKLVSDRHVLISVVYVTCAREGTVAMMEVNLITLWEAWGAEKFHASNKMPNDLQECISNY</sequence>
<evidence type="ECO:0000256" key="7">
    <source>
        <dbReference type="ARBA" id="ARBA00022741"/>
    </source>
</evidence>
<evidence type="ECO:0000256" key="2">
    <source>
        <dbReference type="ARBA" id="ARBA00012513"/>
    </source>
</evidence>
<dbReference type="Pfam" id="PF16095">
    <property type="entry name" value="COR-A"/>
    <property type="match status" value="1"/>
</dbReference>
<evidence type="ECO:0000256" key="4">
    <source>
        <dbReference type="ARBA" id="ARBA00022614"/>
    </source>
</evidence>
<keyword evidence="10" id="KW-0342">GTP-binding</keyword>
<dbReference type="GO" id="GO:0005524">
    <property type="term" value="F:ATP binding"/>
    <property type="evidence" value="ECO:0007669"/>
    <property type="project" value="UniProtKB-KW"/>
</dbReference>
<evidence type="ECO:0000256" key="12">
    <source>
        <dbReference type="ARBA" id="ARBA00048679"/>
    </source>
</evidence>
<dbReference type="Pfam" id="PF00069">
    <property type="entry name" value="Pkinase"/>
    <property type="match status" value="1"/>
</dbReference>
<dbReference type="InterPro" id="IPR003591">
    <property type="entry name" value="Leu-rich_rpt_typical-subtyp"/>
</dbReference>
<dbReference type="PROSITE" id="PS51424">
    <property type="entry name" value="ROC"/>
    <property type="match status" value="1"/>
</dbReference>
<gene>
    <name evidence="14" type="ORF">OFUS_LOCUS21524</name>
</gene>
<dbReference type="GO" id="GO:0005525">
    <property type="term" value="F:GTP binding"/>
    <property type="evidence" value="ECO:0007669"/>
    <property type="project" value="UniProtKB-KW"/>
</dbReference>
<dbReference type="InterPro" id="IPR000719">
    <property type="entry name" value="Prot_kinase_dom"/>
</dbReference>
<dbReference type="Pfam" id="PF13855">
    <property type="entry name" value="LRR_8"/>
    <property type="match status" value="2"/>
</dbReference>
<dbReference type="GO" id="GO:0004674">
    <property type="term" value="F:protein serine/threonine kinase activity"/>
    <property type="evidence" value="ECO:0007669"/>
    <property type="project" value="UniProtKB-KW"/>
</dbReference>
<protein>
    <recommendedName>
        <fullName evidence="2">non-specific serine/threonine protein kinase</fullName>
        <ecNumber evidence="2">2.7.11.1</ecNumber>
    </recommendedName>
</protein>
<dbReference type="Pfam" id="PF25497">
    <property type="entry name" value="COR-B"/>
    <property type="match status" value="1"/>
</dbReference>
<dbReference type="InterPro" id="IPR027417">
    <property type="entry name" value="P-loop_NTPase"/>
</dbReference>
<comment type="cofactor">
    <cofactor evidence="1">
        <name>Mg(2+)</name>
        <dbReference type="ChEBI" id="CHEBI:18420"/>
    </cofactor>
</comment>
<proteinExistence type="predicted"/>
<dbReference type="Pfam" id="PF08477">
    <property type="entry name" value="Roc"/>
    <property type="match status" value="1"/>
</dbReference>
<comment type="catalytic activity">
    <reaction evidence="11">
        <text>L-threonyl-[protein] + ATP = O-phospho-L-threonyl-[protein] + ADP + H(+)</text>
        <dbReference type="Rhea" id="RHEA:46608"/>
        <dbReference type="Rhea" id="RHEA-COMP:11060"/>
        <dbReference type="Rhea" id="RHEA-COMP:11605"/>
        <dbReference type="ChEBI" id="CHEBI:15378"/>
        <dbReference type="ChEBI" id="CHEBI:30013"/>
        <dbReference type="ChEBI" id="CHEBI:30616"/>
        <dbReference type="ChEBI" id="CHEBI:61977"/>
        <dbReference type="ChEBI" id="CHEBI:456216"/>
        <dbReference type="EC" id="2.7.11.1"/>
    </reaction>
</comment>
<dbReference type="EMBL" id="CAIIXF020000010">
    <property type="protein sequence ID" value="CAH1797192.1"/>
    <property type="molecule type" value="Genomic_DNA"/>
</dbReference>
<dbReference type="InterPro" id="IPR011009">
    <property type="entry name" value="Kinase-like_dom_sf"/>
</dbReference>
<dbReference type="SUPFAM" id="SSF52058">
    <property type="entry name" value="L domain-like"/>
    <property type="match status" value="1"/>
</dbReference>
<dbReference type="SUPFAM" id="SSF52047">
    <property type="entry name" value="RNI-like"/>
    <property type="match status" value="1"/>
</dbReference>
<feature type="region of interest" description="Disordered" evidence="13">
    <location>
        <begin position="1888"/>
        <end position="1934"/>
    </location>
</feature>
<dbReference type="Gene3D" id="3.80.10.10">
    <property type="entry name" value="Ribonuclease Inhibitor"/>
    <property type="match status" value="3"/>
</dbReference>
<dbReference type="InterPro" id="IPR001611">
    <property type="entry name" value="Leu-rich_rpt"/>
</dbReference>
<dbReference type="SMART" id="SM00369">
    <property type="entry name" value="LRR_TYP"/>
    <property type="match status" value="6"/>
</dbReference>
<dbReference type="PROSITE" id="PS51450">
    <property type="entry name" value="LRR"/>
    <property type="match status" value="3"/>
</dbReference>
<dbReference type="Gene3D" id="3.30.70.1390">
    <property type="entry name" value="ROC domain from the Parkinson's disease-associated leucine-rich repeat kinase 2"/>
    <property type="match status" value="1"/>
</dbReference>
<dbReference type="Pfam" id="PF12796">
    <property type="entry name" value="Ank_2"/>
    <property type="match status" value="1"/>
</dbReference>
<dbReference type="Pfam" id="PF00023">
    <property type="entry name" value="Ank"/>
    <property type="match status" value="1"/>
</dbReference>
<evidence type="ECO:0000256" key="11">
    <source>
        <dbReference type="ARBA" id="ARBA00047899"/>
    </source>
</evidence>
<evidence type="ECO:0000313" key="15">
    <source>
        <dbReference type="Proteomes" id="UP000749559"/>
    </source>
</evidence>
<keyword evidence="15" id="KW-1185">Reference proteome</keyword>
<dbReference type="Gene3D" id="1.10.510.10">
    <property type="entry name" value="Transferase(Phosphotransferase) domain 1"/>
    <property type="match status" value="2"/>
</dbReference>
<dbReference type="SUPFAM" id="SSF52540">
    <property type="entry name" value="P-loop containing nucleoside triphosphate hydrolases"/>
    <property type="match status" value="1"/>
</dbReference>
<dbReference type="PROSITE" id="PS50011">
    <property type="entry name" value="PROTEIN_KINASE_DOM"/>
    <property type="match status" value="1"/>
</dbReference>
<dbReference type="InterPro" id="IPR050647">
    <property type="entry name" value="Plant_LRR-RLKs"/>
</dbReference>
<keyword evidence="7" id="KW-0547">Nucleotide-binding</keyword>
<dbReference type="PROSITE" id="PS50088">
    <property type="entry name" value="ANK_REPEAT"/>
    <property type="match status" value="3"/>
</dbReference>
<name>A0A8J1XUH5_OWEFU</name>
<evidence type="ECO:0000256" key="10">
    <source>
        <dbReference type="ARBA" id="ARBA00023134"/>
    </source>
</evidence>
<keyword evidence="9" id="KW-0067">ATP-binding</keyword>
<dbReference type="PANTHER" id="PTHR48056:SF81">
    <property type="entry name" value="RECEPTOR PROTEIN-TYROSINE KINASE CEPR1"/>
    <property type="match status" value="1"/>
</dbReference>
<keyword evidence="5" id="KW-0808">Transferase</keyword>
<dbReference type="InterPro" id="IPR032171">
    <property type="entry name" value="COR-A"/>
</dbReference>
<evidence type="ECO:0000256" key="3">
    <source>
        <dbReference type="ARBA" id="ARBA00022527"/>
    </source>
</evidence>
<dbReference type="InterPro" id="IPR036770">
    <property type="entry name" value="Ankyrin_rpt-contain_sf"/>
</dbReference>
<dbReference type="OrthoDB" id="1866797at2759"/>
<evidence type="ECO:0000256" key="6">
    <source>
        <dbReference type="ARBA" id="ARBA00022737"/>
    </source>
</evidence>
<dbReference type="GO" id="GO:0005737">
    <property type="term" value="C:cytoplasm"/>
    <property type="evidence" value="ECO:0007669"/>
    <property type="project" value="UniProtKB-ARBA"/>
</dbReference>
<dbReference type="SUPFAM" id="SSF50978">
    <property type="entry name" value="WD40 repeat-like"/>
    <property type="match status" value="1"/>
</dbReference>
<keyword evidence="6" id="KW-0677">Repeat</keyword>
<dbReference type="InterPro" id="IPR057263">
    <property type="entry name" value="COR-B"/>
</dbReference>
<dbReference type="GO" id="GO:0009966">
    <property type="term" value="P:regulation of signal transduction"/>
    <property type="evidence" value="ECO:0007669"/>
    <property type="project" value="UniProtKB-ARBA"/>
</dbReference>
<organism evidence="14 15">
    <name type="scientific">Owenia fusiformis</name>
    <name type="common">Polychaete worm</name>
    <dbReference type="NCBI Taxonomy" id="6347"/>
    <lineage>
        <taxon>Eukaryota</taxon>
        <taxon>Metazoa</taxon>
        <taxon>Spiralia</taxon>
        <taxon>Lophotrochozoa</taxon>
        <taxon>Annelida</taxon>
        <taxon>Polychaeta</taxon>
        <taxon>Sedentaria</taxon>
        <taxon>Canalipalpata</taxon>
        <taxon>Sabellida</taxon>
        <taxon>Oweniida</taxon>
        <taxon>Oweniidae</taxon>
        <taxon>Owenia</taxon>
    </lineage>
</organism>
<keyword evidence="8" id="KW-0418">Kinase</keyword>
<evidence type="ECO:0000256" key="1">
    <source>
        <dbReference type="ARBA" id="ARBA00001946"/>
    </source>
</evidence>
<dbReference type="SUPFAM" id="SSF48403">
    <property type="entry name" value="Ankyrin repeat"/>
    <property type="match status" value="1"/>
</dbReference>
<dbReference type="InterPro" id="IPR032675">
    <property type="entry name" value="LRR_dom_sf"/>
</dbReference>
<evidence type="ECO:0000256" key="9">
    <source>
        <dbReference type="ARBA" id="ARBA00022840"/>
    </source>
</evidence>
<dbReference type="InterPro" id="IPR036322">
    <property type="entry name" value="WD40_repeat_dom_sf"/>
</dbReference>
<dbReference type="EC" id="2.7.11.1" evidence="2"/>
<dbReference type="InterPro" id="IPR002110">
    <property type="entry name" value="Ankyrin_rpt"/>
</dbReference>
<dbReference type="SMART" id="SM00220">
    <property type="entry name" value="S_TKc"/>
    <property type="match status" value="1"/>
</dbReference>
<dbReference type="Gene3D" id="3.40.50.300">
    <property type="entry name" value="P-loop containing nucleotide triphosphate hydrolases"/>
    <property type="match status" value="1"/>
</dbReference>
<evidence type="ECO:0000256" key="8">
    <source>
        <dbReference type="ARBA" id="ARBA00022777"/>
    </source>
</evidence>
<dbReference type="PROSITE" id="PS00108">
    <property type="entry name" value="PROTEIN_KINASE_ST"/>
    <property type="match status" value="1"/>
</dbReference>
<dbReference type="PROSITE" id="PS50297">
    <property type="entry name" value="ANK_REP_REGION"/>
    <property type="match status" value="2"/>
</dbReference>
<keyword evidence="3" id="KW-0723">Serine/threonine-protein kinase</keyword>
<dbReference type="Gene3D" id="1.25.40.20">
    <property type="entry name" value="Ankyrin repeat-containing domain"/>
    <property type="match status" value="1"/>
</dbReference>